<sequence length="69" mass="7864">MSRTAVRPYLVAKDEDGVFRVTVRTTRYNSQGYPLVSSEMLADGFKTQTAARAFVREQYRVETDQIASK</sequence>
<keyword evidence="2" id="KW-1185">Reference proteome</keyword>
<protein>
    <submittedName>
        <fullName evidence="1">Uncharacterized protein</fullName>
    </submittedName>
</protein>
<evidence type="ECO:0000313" key="2">
    <source>
        <dbReference type="Proteomes" id="UP000706039"/>
    </source>
</evidence>
<dbReference type="EMBL" id="JAINVV010000011">
    <property type="protein sequence ID" value="MBY8825257.1"/>
    <property type="molecule type" value="Genomic_DNA"/>
</dbReference>
<dbReference type="RefSeq" id="WP_222992354.1">
    <property type="nucleotide sequence ID" value="NZ_JAINVV010000011.1"/>
</dbReference>
<reference evidence="1 2" key="1">
    <citation type="submission" date="2021-08" db="EMBL/GenBank/DDBJ databases">
        <authorList>
            <person name="Tuo L."/>
        </authorList>
    </citation>
    <scope>NUCLEOTIDE SEQUENCE [LARGE SCALE GENOMIC DNA]</scope>
    <source>
        <strain evidence="1 2">JCM 31229</strain>
    </source>
</reference>
<dbReference type="Proteomes" id="UP000706039">
    <property type="component" value="Unassembled WGS sequence"/>
</dbReference>
<evidence type="ECO:0000313" key="1">
    <source>
        <dbReference type="EMBL" id="MBY8825257.1"/>
    </source>
</evidence>
<gene>
    <name evidence="1" type="ORF">K7G82_23340</name>
</gene>
<organism evidence="1 2">
    <name type="scientific">Sphingomonas colocasiae</name>
    <dbReference type="NCBI Taxonomy" id="1848973"/>
    <lineage>
        <taxon>Bacteria</taxon>
        <taxon>Pseudomonadati</taxon>
        <taxon>Pseudomonadota</taxon>
        <taxon>Alphaproteobacteria</taxon>
        <taxon>Sphingomonadales</taxon>
        <taxon>Sphingomonadaceae</taxon>
        <taxon>Sphingomonas</taxon>
    </lineage>
</organism>
<proteinExistence type="predicted"/>
<accession>A0ABS7PY46</accession>
<name>A0ABS7PY46_9SPHN</name>
<comment type="caution">
    <text evidence="1">The sequence shown here is derived from an EMBL/GenBank/DDBJ whole genome shotgun (WGS) entry which is preliminary data.</text>
</comment>